<keyword evidence="3" id="KW-1185">Reference proteome</keyword>
<comment type="caution">
    <text evidence="2">The sequence shown here is derived from an EMBL/GenBank/DDBJ whole genome shotgun (WGS) entry which is preliminary data.</text>
</comment>
<evidence type="ECO:0008006" key="4">
    <source>
        <dbReference type="Google" id="ProtNLM"/>
    </source>
</evidence>
<feature type="chain" id="PRO_5040878331" description="DUF3313 domain-containing protein" evidence="1">
    <location>
        <begin position="25"/>
        <end position="197"/>
    </location>
</feature>
<evidence type="ECO:0000313" key="3">
    <source>
        <dbReference type="Proteomes" id="UP000480854"/>
    </source>
</evidence>
<feature type="signal peptide" evidence="1">
    <location>
        <begin position="1"/>
        <end position="24"/>
    </location>
</feature>
<dbReference type="AlphaFoldDB" id="A0A9W7NHN3"/>
<proteinExistence type="predicted"/>
<evidence type="ECO:0000313" key="2">
    <source>
        <dbReference type="EMBL" id="KAA0678971.1"/>
    </source>
</evidence>
<sequence>MPRNRPIIAAPMAAAVLAALTAGCTDVKESLPSRTATEQLLISSAADNAANRLRLDLPADKKAFLDTGNFDGADARYAASAIKESLLRQGVRLVSDRAAADTIIEIRLGALSVNQSKTVLGIPPITLPGTITLPEASVYSSTENQAVAKFSAFAYDNRSGALVASTEPAYGLSGEQSYRAMTLFSWRTSPPYPEDIN</sequence>
<dbReference type="RefSeq" id="WP_149470221.1">
    <property type="nucleotide sequence ID" value="NZ_QOKW01000014.1"/>
</dbReference>
<keyword evidence="1" id="KW-0732">Signal</keyword>
<accession>A0A9W7NHN3</accession>
<evidence type="ECO:0000256" key="1">
    <source>
        <dbReference type="SAM" id="SignalP"/>
    </source>
</evidence>
<dbReference type="PROSITE" id="PS51257">
    <property type="entry name" value="PROKAR_LIPOPROTEIN"/>
    <property type="match status" value="1"/>
</dbReference>
<dbReference type="InterPro" id="IPR046596">
    <property type="entry name" value="DUF6655"/>
</dbReference>
<gene>
    <name evidence="2" type="ORF">DS843_17815</name>
</gene>
<protein>
    <recommendedName>
        <fullName evidence="4">DUF3313 domain-containing protein</fullName>
    </recommendedName>
</protein>
<dbReference type="Pfam" id="PF20360">
    <property type="entry name" value="DUF6655"/>
    <property type="match status" value="1"/>
</dbReference>
<dbReference type="OrthoDB" id="7302561at2"/>
<dbReference type="Proteomes" id="UP000480854">
    <property type="component" value="Unassembled WGS sequence"/>
</dbReference>
<organism evidence="2 3">
    <name type="scientific">Roseomonas genomospecies 6</name>
    <dbReference type="NCBI Taxonomy" id="214106"/>
    <lineage>
        <taxon>Bacteria</taxon>
        <taxon>Pseudomonadati</taxon>
        <taxon>Pseudomonadota</taxon>
        <taxon>Alphaproteobacteria</taxon>
        <taxon>Acetobacterales</taxon>
        <taxon>Roseomonadaceae</taxon>
        <taxon>Roseomonas</taxon>
    </lineage>
</organism>
<name>A0A9W7NHN3_9PROT</name>
<reference evidence="2 3" key="1">
    <citation type="submission" date="2018-07" db="EMBL/GenBank/DDBJ databases">
        <title>Genome sequence of Azospirillum sp. ATCC 49961.</title>
        <authorList>
            <person name="Sant'Anna F.H."/>
            <person name="Baldani J.I."/>
            <person name="Zilli J.E."/>
            <person name="Reis V.M."/>
            <person name="Hartmann A."/>
            <person name="Cruz L."/>
            <person name="de Souza E.M."/>
            <person name="de Oliveira Pedrosa F."/>
            <person name="Passaglia L.M.P."/>
        </authorList>
    </citation>
    <scope>NUCLEOTIDE SEQUENCE [LARGE SCALE GENOMIC DNA]</scope>
    <source>
        <strain evidence="2 3">ATCC 49961</strain>
    </source>
</reference>
<dbReference type="EMBL" id="QOKW01000014">
    <property type="protein sequence ID" value="KAA0678971.1"/>
    <property type="molecule type" value="Genomic_DNA"/>
</dbReference>